<feature type="domain" description="O-antigen ligase-related" evidence="6">
    <location>
        <begin position="234"/>
        <end position="361"/>
    </location>
</feature>
<feature type="transmembrane region" description="Helical" evidence="5">
    <location>
        <begin position="21"/>
        <end position="40"/>
    </location>
</feature>
<evidence type="ECO:0000259" key="6">
    <source>
        <dbReference type="Pfam" id="PF04932"/>
    </source>
</evidence>
<protein>
    <submittedName>
        <fullName evidence="7">O-antigen ligase</fullName>
    </submittedName>
</protein>
<feature type="transmembrane region" description="Helical" evidence="5">
    <location>
        <begin position="200"/>
        <end position="220"/>
    </location>
</feature>
<evidence type="ECO:0000256" key="3">
    <source>
        <dbReference type="ARBA" id="ARBA00022989"/>
    </source>
</evidence>
<gene>
    <name evidence="7" type="ORF">H4W81_007796</name>
</gene>
<feature type="transmembrane region" description="Helical" evidence="5">
    <location>
        <begin position="387"/>
        <end position="407"/>
    </location>
</feature>
<proteinExistence type="predicted"/>
<evidence type="ECO:0000313" key="8">
    <source>
        <dbReference type="Proteomes" id="UP000661607"/>
    </source>
</evidence>
<keyword evidence="2 5" id="KW-0812">Transmembrane</keyword>
<feature type="transmembrane region" description="Helical" evidence="5">
    <location>
        <begin position="273"/>
        <end position="298"/>
    </location>
</feature>
<evidence type="ECO:0000256" key="5">
    <source>
        <dbReference type="SAM" id="Phobius"/>
    </source>
</evidence>
<dbReference type="EMBL" id="JADBEF010000001">
    <property type="protein sequence ID" value="MBE1565017.1"/>
    <property type="molecule type" value="Genomic_DNA"/>
</dbReference>
<dbReference type="RefSeq" id="WP_192779302.1">
    <property type="nucleotide sequence ID" value="NZ_BAAASY010000018.1"/>
</dbReference>
<comment type="subcellular location">
    <subcellularLocation>
        <location evidence="1">Membrane</location>
        <topology evidence="1">Multi-pass membrane protein</topology>
    </subcellularLocation>
</comment>
<accession>A0ABR9KU27</accession>
<name>A0ABR9KU27_9ACTN</name>
<dbReference type="Pfam" id="PF04932">
    <property type="entry name" value="Wzy_C"/>
    <property type="match status" value="1"/>
</dbReference>
<evidence type="ECO:0000256" key="1">
    <source>
        <dbReference type="ARBA" id="ARBA00004141"/>
    </source>
</evidence>
<dbReference type="InterPro" id="IPR051533">
    <property type="entry name" value="WaaL-like"/>
</dbReference>
<sequence>MSTVLAPPVVGRAATRGADGATFSALFVVILMIVPARLILRGLPFALTPAEAVGLFAVVWWFCAHLTNTLGAAKGFSPVRTAIYLYAVAYLASYAQAAVAYLEPRQLELADHIGVIALALVGIALVACDGVRGRDRIDLVLKTAVVAGAILGVIGGIQFLFSWDITADLTIPGTRVRGEAPAILERNGLNRAAATTSHPIEFGVVCSMILPIALHYAFAAREAGRPVLRWVVCCALIAAGLVFSASRSPVLGLAAAGLLLLSHWPARRRVQALIALVVFLAVVRLTAPGLVGAIAGLFDNLGNDDSIRYRTADYTIALEAIWQHPLLGRGHGTWYPPYDVVFDNQYLLTAVEGGLLGVATLVGLLGTAIWAALKARRLSTDQTTRDLGLSLAASLLVTLVGCATFDLNAFETTSGIAFLFVGLAGALLRTVRPRDAGALP</sequence>
<evidence type="ECO:0000313" key="7">
    <source>
        <dbReference type="EMBL" id="MBE1565017.1"/>
    </source>
</evidence>
<comment type="caution">
    <text evidence="7">The sequence shown here is derived from an EMBL/GenBank/DDBJ whole genome shotgun (WGS) entry which is preliminary data.</text>
</comment>
<dbReference type="Proteomes" id="UP000661607">
    <property type="component" value="Unassembled WGS sequence"/>
</dbReference>
<keyword evidence="8" id="KW-1185">Reference proteome</keyword>
<dbReference type="GO" id="GO:0016874">
    <property type="term" value="F:ligase activity"/>
    <property type="evidence" value="ECO:0007669"/>
    <property type="project" value="UniProtKB-KW"/>
</dbReference>
<feature type="transmembrane region" description="Helical" evidence="5">
    <location>
        <begin position="354"/>
        <end position="375"/>
    </location>
</feature>
<feature type="transmembrane region" description="Helical" evidence="5">
    <location>
        <begin position="52"/>
        <end position="71"/>
    </location>
</feature>
<evidence type="ECO:0000256" key="2">
    <source>
        <dbReference type="ARBA" id="ARBA00022692"/>
    </source>
</evidence>
<dbReference type="PANTHER" id="PTHR37422:SF13">
    <property type="entry name" value="LIPOPOLYSACCHARIDE BIOSYNTHESIS PROTEIN PA4999-RELATED"/>
    <property type="match status" value="1"/>
</dbReference>
<feature type="transmembrane region" description="Helical" evidence="5">
    <location>
        <begin position="250"/>
        <end position="266"/>
    </location>
</feature>
<keyword evidence="4 5" id="KW-0472">Membrane</keyword>
<dbReference type="InterPro" id="IPR007016">
    <property type="entry name" value="O-antigen_ligase-rel_domated"/>
</dbReference>
<feature type="transmembrane region" description="Helical" evidence="5">
    <location>
        <begin position="109"/>
        <end position="127"/>
    </location>
</feature>
<dbReference type="PANTHER" id="PTHR37422">
    <property type="entry name" value="TEICHURONIC ACID BIOSYNTHESIS PROTEIN TUAE"/>
    <property type="match status" value="1"/>
</dbReference>
<keyword evidence="7" id="KW-0436">Ligase</keyword>
<feature type="transmembrane region" description="Helical" evidence="5">
    <location>
        <begin position="413"/>
        <end position="431"/>
    </location>
</feature>
<keyword evidence="3 5" id="KW-1133">Transmembrane helix</keyword>
<reference evidence="7 8" key="1">
    <citation type="submission" date="2020-10" db="EMBL/GenBank/DDBJ databases">
        <title>Sequencing the genomes of 1000 actinobacteria strains.</title>
        <authorList>
            <person name="Klenk H.-P."/>
        </authorList>
    </citation>
    <scope>NUCLEOTIDE SEQUENCE [LARGE SCALE GENOMIC DNA]</scope>
    <source>
        <strain evidence="7 8">DSM 43748</strain>
    </source>
</reference>
<evidence type="ECO:0000256" key="4">
    <source>
        <dbReference type="ARBA" id="ARBA00023136"/>
    </source>
</evidence>
<feature type="transmembrane region" description="Helical" evidence="5">
    <location>
        <begin position="227"/>
        <end position="244"/>
    </location>
</feature>
<organism evidence="7 8">
    <name type="scientific">Nonomuraea africana</name>
    <dbReference type="NCBI Taxonomy" id="46171"/>
    <lineage>
        <taxon>Bacteria</taxon>
        <taxon>Bacillati</taxon>
        <taxon>Actinomycetota</taxon>
        <taxon>Actinomycetes</taxon>
        <taxon>Streptosporangiales</taxon>
        <taxon>Streptosporangiaceae</taxon>
        <taxon>Nonomuraea</taxon>
    </lineage>
</organism>
<feature type="transmembrane region" description="Helical" evidence="5">
    <location>
        <begin position="83"/>
        <end position="103"/>
    </location>
</feature>
<feature type="transmembrane region" description="Helical" evidence="5">
    <location>
        <begin position="139"/>
        <end position="161"/>
    </location>
</feature>